<protein>
    <submittedName>
        <fullName evidence="2">Lactoylglutathione lyase</fullName>
    </submittedName>
</protein>
<name>A0ABU0THG5_9FLAO</name>
<accession>A0ABU0THG5</accession>
<reference evidence="2 3" key="1">
    <citation type="submission" date="2023-07" db="EMBL/GenBank/DDBJ databases">
        <title>Functional and genomic diversity of the sorghum phyllosphere microbiome.</title>
        <authorList>
            <person name="Shade A."/>
        </authorList>
    </citation>
    <scope>NUCLEOTIDE SEQUENCE [LARGE SCALE GENOMIC DNA]</scope>
    <source>
        <strain evidence="2 3">SORGH_AS_1064</strain>
    </source>
</reference>
<organism evidence="2 3">
    <name type="scientific">Chryseobacterium camelliae</name>
    <dbReference type="NCBI Taxonomy" id="1265445"/>
    <lineage>
        <taxon>Bacteria</taxon>
        <taxon>Pseudomonadati</taxon>
        <taxon>Bacteroidota</taxon>
        <taxon>Flavobacteriia</taxon>
        <taxon>Flavobacteriales</taxon>
        <taxon>Weeksellaceae</taxon>
        <taxon>Chryseobacterium group</taxon>
        <taxon>Chryseobacterium</taxon>
    </lineage>
</organism>
<dbReference type="InterPro" id="IPR037523">
    <property type="entry name" value="VOC_core"/>
</dbReference>
<dbReference type="PROSITE" id="PS51819">
    <property type="entry name" value="VOC"/>
    <property type="match status" value="1"/>
</dbReference>
<dbReference type="PANTHER" id="PTHR36503:SF2">
    <property type="entry name" value="BLR2408 PROTEIN"/>
    <property type="match status" value="1"/>
</dbReference>
<evidence type="ECO:0000259" key="1">
    <source>
        <dbReference type="PROSITE" id="PS51819"/>
    </source>
</evidence>
<dbReference type="Proteomes" id="UP001225072">
    <property type="component" value="Unassembled WGS sequence"/>
</dbReference>
<dbReference type="PANTHER" id="PTHR36503">
    <property type="entry name" value="BLR2520 PROTEIN"/>
    <property type="match status" value="1"/>
</dbReference>
<keyword evidence="2" id="KW-0456">Lyase</keyword>
<dbReference type="RefSeq" id="WP_307446587.1">
    <property type="nucleotide sequence ID" value="NZ_JAUTAL010000001.1"/>
</dbReference>
<dbReference type="InterPro" id="IPR029068">
    <property type="entry name" value="Glyas_Bleomycin-R_OHBP_Dase"/>
</dbReference>
<feature type="domain" description="VOC" evidence="1">
    <location>
        <begin position="2"/>
        <end position="128"/>
    </location>
</feature>
<dbReference type="Gene3D" id="3.10.180.10">
    <property type="entry name" value="2,3-Dihydroxybiphenyl 1,2-Dioxygenase, domain 1"/>
    <property type="match status" value="1"/>
</dbReference>
<gene>
    <name evidence="2" type="ORF">QE404_000730</name>
</gene>
<dbReference type="Pfam" id="PF00903">
    <property type="entry name" value="Glyoxalase"/>
    <property type="match status" value="1"/>
</dbReference>
<keyword evidence="3" id="KW-1185">Reference proteome</keyword>
<proteinExistence type="predicted"/>
<dbReference type="SUPFAM" id="SSF54593">
    <property type="entry name" value="Glyoxalase/Bleomycin resistance protein/Dihydroxybiphenyl dioxygenase"/>
    <property type="match status" value="1"/>
</dbReference>
<comment type="caution">
    <text evidence="2">The sequence shown here is derived from an EMBL/GenBank/DDBJ whole genome shotgun (WGS) entry which is preliminary data.</text>
</comment>
<evidence type="ECO:0000313" key="3">
    <source>
        <dbReference type="Proteomes" id="UP001225072"/>
    </source>
</evidence>
<dbReference type="InterPro" id="IPR004360">
    <property type="entry name" value="Glyas_Fos-R_dOase_dom"/>
</dbReference>
<dbReference type="EMBL" id="JAUTAL010000001">
    <property type="protein sequence ID" value="MDQ1095583.1"/>
    <property type="molecule type" value="Genomic_DNA"/>
</dbReference>
<evidence type="ECO:0000313" key="2">
    <source>
        <dbReference type="EMBL" id="MDQ1095583.1"/>
    </source>
</evidence>
<dbReference type="GO" id="GO:0016829">
    <property type="term" value="F:lyase activity"/>
    <property type="evidence" value="ECO:0007669"/>
    <property type="project" value="UniProtKB-KW"/>
</dbReference>
<sequence>MEINQIYINLAVKNVQETKEFWTKLGFTADEQMSNEKGVCIVMKQGQISVMFLQEDYFRTFSEKPVPEAGTIQVLLALGLNSREEVDRMVATAVKNGSSQHEEPQDYNGMYQNSFWDINGYGWNIIYVDSPKLPE</sequence>